<dbReference type="PANTHER" id="PTHR23099:SF0">
    <property type="entry name" value="GERM CELL NUCLEAR ACIDIC PROTEIN"/>
    <property type="match status" value="1"/>
</dbReference>
<evidence type="ECO:0000313" key="3">
    <source>
        <dbReference type="EMBL" id="KAJ1983948.1"/>
    </source>
</evidence>
<dbReference type="GO" id="GO:0005634">
    <property type="term" value="C:nucleus"/>
    <property type="evidence" value="ECO:0007669"/>
    <property type="project" value="TreeGrafter"/>
</dbReference>
<feature type="region of interest" description="Disordered" evidence="1">
    <location>
        <begin position="1"/>
        <end position="27"/>
    </location>
</feature>
<feature type="compositionally biased region" description="Basic residues" evidence="1">
    <location>
        <begin position="56"/>
        <end position="68"/>
    </location>
</feature>
<dbReference type="GO" id="GO:0006950">
    <property type="term" value="P:response to stress"/>
    <property type="evidence" value="ECO:0007669"/>
    <property type="project" value="UniProtKB-ARBA"/>
</dbReference>
<dbReference type="OrthoDB" id="20772at2759"/>
<dbReference type="Proteomes" id="UP001151582">
    <property type="component" value="Unassembled WGS sequence"/>
</dbReference>
<dbReference type="InterPro" id="IPR036910">
    <property type="entry name" value="HMG_box_dom_sf"/>
</dbReference>
<evidence type="ECO:0000256" key="1">
    <source>
        <dbReference type="SAM" id="MobiDB-lite"/>
    </source>
</evidence>
<proteinExistence type="predicted"/>
<feature type="compositionally biased region" description="Pro residues" evidence="1">
    <location>
        <begin position="83"/>
        <end position="92"/>
    </location>
</feature>
<gene>
    <name evidence="3" type="ORF">H4R34_000960</name>
</gene>
<feature type="domain" description="SprT-like" evidence="2">
    <location>
        <begin position="188"/>
        <end position="346"/>
    </location>
</feature>
<name>A0A9W8BAS5_9FUNG</name>
<accession>A0A9W8BAS5</accession>
<dbReference type="SMART" id="SM00731">
    <property type="entry name" value="SprT"/>
    <property type="match status" value="1"/>
</dbReference>
<feature type="region of interest" description="Disordered" evidence="1">
    <location>
        <begin position="40"/>
        <end position="92"/>
    </location>
</feature>
<dbReference type="Pfam" id="PF10263">
    <property type="entry name" value="SprT-like"/>
    <property type="match status" value="1"/>
</dbReference>
<dbReference type="EMBL" id="JANBQB010000035">
    <property type="protein sequence ID" value="KAJ1983948.1"/>
    <property type="molecule type" value="Genomic_DNA"/>
</dbReference>
<dbReference type="AlphaFoldDB" id="A0A9W8BAS5"/>
<feature type="region of interest" description="Disordered" evidence="1">
    <location>
        <begin position="110"/>
        <end position="149"/>
    </location>
</feature>
<feature type="compositionally biased region" description="Polar residues" evidence="1">
    <location>
        <begin position="17"/>
        <end position="27"/>
    </location>
</feature>
<feature type="compositionally biased region" description="Basic residues" evidence="1">
    <location>
        <begin position="132"/>
        <end position="143"/>
    </location>
</feature>
<dbReference type="CDD" id="cd00084">
    <property type="entry name" value="HMG-box_SF"/>
    <property type="match status" value="1"/>
</dbReference>
<reference evidence="3" key="1">
    <citation type="submission" date="2022-07" db="EMBL/GenBank/DDBJ databases">
        <title>Phylogenomic reconstructions and comparative analyses of Kickxellomycotina fungi.</title>
        <authorList>
            <person name="Reynolds N.K."/>
            <person name="Stajich J.E."/>
            <person name="Barry K."/>
            <person name="Grigoriev I.V."/>
            <person name="Crous P."/>
            <person name="Smith M.E."/>
        </authorList>
    </citation>
    <scope>NUCLEOTIDE SEQUENCE</scope>
    <source>
        <strain evidence="3">RSA 567</strain>
    </source>
</reference>
<sequence length="416" mass="46523">MSAKSSASESEVWYTADSHNTLETSSPIYSCRRVPAAHISPGSRVHLSPGSPTPAPRRHFVKSRRRQRIIVESESSESDTDTPVPPPLPPPPRQPVALVIISSEDEAPASGLATTTVGGVASPHKTQAIRPSPRKYGRPRPRKLPTIPLPTKPLMLKVTAPMVSPGPTSDKLDVAIARAERQFKKYRQELAQLWYKQFNMHVFRSQLPADLGITWSATLNKTAGRAYTGWKIKGVERRCRVELATKVVNSLDRLKGTLLHELCHCAAWMLDYVEEGHGPHFKQWAQRAMNVYPDIPVTTRHTYEIDYKYKYVCSNRQCSTVVGRHSKSIDTSRMVCGRCKSKLVLTDRKGNSLEGKPLNRYQLFVKEHYPTTKRLHPTLKHAAVMKLVAEQYKVHTAASPGSMDALSAQLADTRLN</sequence>
<evidence type="ECO:0000313" key="4">
    <source>
        <dbReference type="Proteomes" id="UP001151582"/>
    </source>
</evidence>
<organism evidence="3 4">
    <name type="scientific">Dimargaris verticillata</name>
    <dbReference type="NCBI Taxonomy" id="2761393"/>
    <lineage>
        <taxon>Eukaryota</taxon>
        <taxon>Fungi</taxon>
        <taxon>Fungi incertae sedis</taxon>
        <taxon>Zoopagomycota</taxon>
        <taxon>Kickxellomycotina</taxon>
        <taxon>Dimargaritomycetes</taxon>
        <taxon>Dimargaritales</taxon>
        <taxon>Dimargaritaceae</taxon>
        <taxon>Dimargaris</taxon>
    </lineage>
</organism>
<protein>
    <recommendedName>
        <fullName evidence="2">SprT-like domain-containing protein</fullName>
    </recommendedName>
</protein>
<dbReference type="PANTHER" id="PTHR23099">
    <property type="entry name" value="TRANSCRIPTIONAL REGULATOR"/>
    <property type="match status" value="1"/>
</dbReference>
<dbReference type="InterPro" id="IPR006640">
    <property type="entry name" value="SprT-like_domain"/>
</dbReference>
<evidence type="ECO:0000259" key="2">
    <source>
        <dbReference type="SMART" id="SM00731"/>
    </source>
</evidence>
<comment type="caution">
    <text evidence="3">The sequence shown here is derived from an EMBL/GenBank/DDBJ whole genome shotgun (WGS) entry which is preliminary data.</text>
</comment>
<keyword evidence="4" id="KW-1185">Reference proteome</keyword>
<dbReference type="SUPFAM" id="SSF47095">
    <property type="entry name" value="HMG-box"/>
    <property type="match status" value="1"/>
</dbReference>